<reference evidence="1 2" key="1">
    <citation type="submission" date="2019-03" db="EMBL/GenBank/DDBJ databases">
        <title>Single cell metagenomics reveals metabolic interactions within the superorganism composed of flagellate Streblomastix strix and complex community of Bacteroidetes bacteria on its surface.</title>
        <authorList>
            <person name="Treitli S.C."/>
            <person name="Kolisko M."/>
            <person name="Husnik F."/>
            <person name="Keeling P."/>
            <person name="Hampl V."/>
        </authorList>
    </citation>
    <scope>NUCLEOTIDE SEQUENCE [LARGE SCALE GENOMIC DNA]</scope>
    <source>
        <strain evidence="1">ST1C</strain>
    </source>
</reference>
<evidence type="ECO:0000313" key="2">
    <source>
        <dbReference type="Proteomes" id="UP000324800"/>
    </source>
</evidence>
<proteinExistence type="predicted"/>
<accession>A0A5J4UKD8</accession>
<gene>
    <name evidence="1" type="ORF">EZS28_033788</name>
</gene>
<dbReference type="AlphaFoldDB" id="A0A5J4UKD8"/>
<dbReference type="Proteomes" id="UP000324800">
    <property type="component" value="Unassembled WGS sequence"/>
</dbReference>
<sequence length="194" mass="22268">MNSEQEIQNAAIAIISFTNSDTKNKQEIQNEQSDSEQTPSLTDIVSCLESLKEQIQMNRSSNQVVQIPKLLQSLIALVTFRLGTHLREQTDLLSLAVRHWNRLIGEERDKEIYIGLFYIYRCIRALHEGRNYPQPSFQPLPLLDRRTVEQMEEEGAIEEIEAQVSSNGLGGRIKFWAINAKAVTLNCFIHRSRI</sequence>
<dbReference type="EMBL" id="SNRW01015158">
    <property type="protein sequence ID" value="KAA6370684.1"/>
    <property type="molecule type" value="Genomic_DNA"/>
</dbReference>
<protein>
    <submittedName>
        <fullName evidence="1">Uncharacterized protein</fullName>
    </submittedName>
</protein>
<name>A0A5J4UKD8_9EUKA</name>
<evidence type="ECO:0000313" key="1">
    <source>
        <dbReference type="EMBL" id="KAA6370684.1"/>
    </source>
</evidence>
<organism evidence="1 2">
    <name type="scientific">Streblomastix strix</name>
    <dbReference type="NCBI Taxonomy" id="222440"/>
    <lineage>
        <taxon>Eukaryota</taxon>
        <taxon>Metamonada</taxon>
        <taxon>Preaxostyla</taxon>
        <taxon>Oxymonadida</taxon>
        <taxon>Streblomastigidae</taxon>
        <taxon>Streblomastix</taxon>
    </lineage>
</organism>
<comment type="caution">
    <text evidence="1">The sequence shown here is derived from an EMBL/GenBank/DDBJ whole genome shotgun (WGS) entry which is preliminary data.</text>
</comment>